<accession>A0A517YPN6</accession>
<dbReference type="Proteomes" id="UP000317369">
    <property type="component" value="Chromosome"/>
</dbReference>
<sequence>MSMIMMNITLAYRLFLDPLPIENSWMVFLLPLVFAVALVYKTIRLPDLSKLWTATLLLATQIVVFMVITAAVLWVITAIF</sequence>
<keyword evidence="1" id="KW-1133">Transmembrane helix</keyword>
<evidence type="ECO:0000313" key="2">
    <source>
        <dbReference type="EMBL" id="QDU32184.1"/>
    </source>
</evidence>
<dbReference type="KEGG" id="pcor:KS4_02130"/>
<proteinExistence type="predicted"/>
<organism evidence="2 3">
    <name type="scientific">Poriferisphaera corsica</name>
    <dbReference type="NCBI Taxonomy" id="2528020"/>
    <lineage>
        <taxon>Bacteria</taxon>
        <taxon>Pseudomonadati</taxon>
        <taxon>Planctomycetota</taxon>
        <taxon>Phycisphaerae</taxon>
        <taxon>Phycisphaerales</taxon>
        <taxon>Phycisphaeraceae</taxon>
        <taxon>Poriferisphaera</taxon>
    </lineage>
</organism>
<evidence type="ECO:0000313" key="3">
    <source>
        <dbReference type="Proteomes" id="UP000317369"/>
    </source>
</evidence>
<protein>
    <submittedName>
        <fullName evidence="2">Uncharacterized protein</fullName>
    </submittedName>
</protein>
<reference evidence="2 3" key="1">
    <citation type="submission" date="2019-02" db="EMBL/GenBank/DDBJ databases">
        <title>Deep-cultivation of Planctomycetes and their phenomic and genomic characterization uncovers novel biology.</title>
        <authorList>
            <person name="Wiegand S."/>
            <person name="Jogler M."/>
            <person name="Boedeker C."/>
            <person name="Pinto D."/>
            <person name="Vollmers J."/>
            <person name="Rivas-Marin E."/>
            <person name="Kohn T."/>
            <person name="Peeters S.H."/>
            <person name="Heuer A."/>
            <person name="Rast P."/>
            <person name="Oberbeckmann S."/>
            <person name="Bunk B."/>
            <person name="Jeske O."/>
            <person name="Meyerdierks A."/>
            <person name="Storesund J.E."/>
            <person name="Kallscheuer N."/>
            <person name="Luecker S."/>
            <person name="Lage O.M."/>
            <person name="Pohl T."/>
            <person name="Merkel B.J."/>
            <person name="Hornburger P."/>
            <person name="Mueller R.-W."/>
            <person name="Bruemmer F."/>
            <person name="Labrenz M."/>
            <person name="Spormann A.M."/>
            <person name="Op den Camp H."/>
            <person name="Overmann J."/>
            <person name="Amann R."/>
            <person name="Jetten M.S.M."/>
            <person name="Mascher T."/>
            <person name="Medema M.H."/>
            <person name="Devos D.P."/>
            <person name="Kaster A.-K."/>
            <person name="Ovreas L."/>
            <person name="Rohde M."/>
            <person name="Galperin M.Y."/>
            <person name="Jogler C."/>
        </authorList>
    </citation>
    <scope>NUCLEOTIDE SEQUENCE [LARGE SCALE GENOMIC DNA]</scope>
    <source>
        <strain evidence="2 3">KS4</strain>
    </source>
</reference>
<name>A0A517YPN6_9BACT</name>
<dbReference type="EMBL" id="CP036425">
    <property type="protein sequence ID" value="QDU32184.1"/>
    <property type="molecule type" value="Genomic_DNA"/>
</dbReference>
<evidence type="ECO:0000256" key="1">
    <source>
        <dbReference type="SAM" id="Phobius"/>
    </source>
</evidence>
<keyword evidence="3" id="KW-1185">Reference proteome</keyword>
<feature type="transmembrane region" description="Helical" evidence="1">
    <location>
        <begin position="25"/>
        <end position="43"/>
    </location>
</feature>
<dbReference type="AlphaFoldDB" id="A0A517YPN6"/>
<gene>
    <name evidence="2" type="ORF">KS4_02130</name>
</gene>
<keyword evidence="1" id="KW-0812">Transmembrane</keyword>
<feature type="transmembrane region" description="Helical" evidence="1">
    <location>
        <begin position="55"/>
        <end position="76"/>
    </location>
</feature>
<keyword evidence="1" id="KW-0472">Membrane</keyword>